<dbReference type="Gene3D" id="3.40.50.300">
    <property type="entry name" value="P-loop containing nucleotide triphosphate hydrolases"/>
    <property type="match status" value="1"/>
</dbReference>
<dbReference type="InterPro" id="IPR050173">
    <property type="entry name" value="ABC_transporter_C-like"/>
</dbReference>
<comment type="subcellular location">
    <subcellularLocation>
        <location evidence="1">Membrane</location>
    </subcellularLocation>
</comment>
<feature type="region of interest" description="Disordered" evidence="8">
    <location>
        <begin position="488"/>
        <end position="525"/>
    </location>
</feature>
<dbReference type="AlphaFoldDB" id="G5BT78"/>
<feature type="domain" description="ABC transmembrane type-1" evidence="11">
    <location>
        <begin position="52"/>
        <end position="212"/>
    </location>
</feature>
<dbReference type="PROSITE" id="PS50929">
    <property type="entry name" value="ABC_TM1F"/>
    <property type="match status" value="1"/>
</dbReference>
<evidence type="ECO:0000256" key="1">
    <source>
        <dbReference type="ARBA" id="ARBA00004370"/>
    </source>
</evidence>
<keyword evidence="2" id="KW-0813">Transport</keyword>
<dbReference type="GO" id="GO:0140359">
    <property type="term" value="F:ABC-type transporter activity"/>
    <property type="evidence" value="ECO:0007669"/>
    <property type="project" value="InterPro"/>
</dbReference>
<dbReference type="GO" id="GO:0008514">
    <property type="term" value="F:organic anion transmembrane transporter activity"/>
    <property type="evidence" value="ECO:0007669"/>
    <property type="project" value="TreeGrafter"/>
</dbReference>
<protein>
    <submittedName>
        <fullName evidence="12">ATP-binding cassette transporter sub-family C member 11</fullName>
    </submittedName>
</protein>
<evidence type="ECO:0000256" key="5">
    <source>
        <dbReference type="ARBA" id="ARBA00022840"/>
    </source>
</evidence>
<evidence type="ECO:0000256" key="6">
    <source>
        <dbReference type="ARBA" id="ARBA00022989"/>
    </source>
</evidence>
<evidence type="ECO:0000259" key="11">
    <source>
        <dbReference type="PROSITE" id="PS50929"/>
    </source>
</evidence>
<keyword evidence="6 9" id="KW-1133">Transmembrane helix</keyword>
<feature type="transmembrane region" description="Helical" evidence="9">
    <location>
        <begin position="608"/>
        <end position="628"/>
    </location>
</feature>
<dbReference type="InterPro" id="IPR003593">
    <property type="entry name" value="AAA+_ATPase"/>
</dbReference>
<keyword evidence="5 12" id="KW-0067">ATP-binding</keyword>
<keyword evidence="3 9" id="KW-0812">Transmembrane</keyword>
<feature type="transmembrane region" description="Helical" evidence="9">
    <location>
        <begin position="148"/>
        <end position="167"/>
    </location>
</feature>
<dbReference type="InterPro" id="IPR003439">
    <property type="entry name" value="ABC_transporter-like_ATP-bd"/>
</dbReference>
<evidence type="ECO:0000256" key="8">
    <source>
        <dbReference type="SAM" id="MobiDB-lite"/>
    </source>
</evidence>
<keyword evidence="4" id="KW-0547">Nucleotide-binding</keyword>
<evidence type="ECO:0000313" key="13">
    <source>
        <dbReference type="Proteomes" id="UP000006813"/>
    </source>
</evidence>
<proteinExistence type="predicted"/>
<dbReference type="SUPFAM" id="SSF90123">
    <property type="entry name" value="ABC transporter transmembrane region"/>
    <property type="match status" value="1"/>
</dbReference>
<dbReference type="Pfam" id="PF00664">
    <property type="entry name" value="ABC_membrane"/>
    <property type="match status" value="1"/>
</dbReference>
<feature type="transmembrane region" description="Helical" evidence="9">
    <location>
        <begin position="122"/>
        <end position="142"/>
    </location>
</feature>
<dbReference type="SMART" id="SM00382">
    <property type="entry name" value="AAA"/>
    <property type="match status" value="1"/>
</dbReference>
<dbReference type="EMBL" id="JH171742">
    <property type="protein sequence ID" value="EHB12489.1"/>
    <property type="molecule type" value="Genomic_DNA"/>
</dbReference>
<evidence type="ECO:0000256" key="2">
    <source>
        <dbReference type="ARBA" id="ARBA00022448"/>
    </source>
</evidence>
<dbReference type="PROSITE" id="PS50893">
    <property type="entry name" value="ABC_TRANSPORTER_2"/>
    <property type="match status" value="1"/>
</dbReference>
<dbReference type="Gene3D" id="1.20.1560.10">
    <property type="entry name" value="ABC transporter type 1, transmembrane domain"/>
    <property type="match status" value="2"/>
</dbReference>
<feature type="domain" description="ABC transporter" evidence="10">
    <location>
        <begin position="297"/>
        <end position="523"/>
    </location>
</feature>
<dbReference type="InterPro" id="IPR027417">
    <property type="entry name" value="P-loop_NTPase"/>
</dbReference>
<organism evidence="12 13">
    <name type="scientific">Heterocephalus glaber</name>
    <name type="common">Naked mole rat</name>
    <dbReference type="NCBI Taxonomy" id="10181"/>
    <lineage>
        <taxon>Eukaryota</taxon>
        <taxon>Metazoa</taxon>
        <taxon>Chordata</taxon>
        <taxon>Craniata</taxon>
        <taxon>Vertebrata</taxon>
        <taxon>Euteleostomi</taxon>
        <taxon>Mammalia</taxon>
        <taxon>Eutheria</taxon>
        <taxon>Euarchontoglires</taxon>
        <taxon>Glires</taxon>
        <taxon>Rodentia</taxon>
        <taxon>Hystricomorpha</taxon>
        <taxon>Bathyergidae</taxon>
        <taxon>Heterocephalus</taxon>
    </lineage>
</organism>
<dbReference type="GO" id="GO:0016887">
    <property type="term" value="F:ATP hydrolysis activity"/>
    <property type="evidence" value="ECO:0007669"/>
    <property type="project" value="InterPro"/>
</dbReference>
<dbReference type="GO" id="GO:0015216">
    <property type="term" value="F:purine nucleotide transmembrane transporter activity"/>
    <property type="evidence" value="ECO:0007669"/>
    <property type="project" value="TreeGrafter"/>
</dbReference>
<dbReference type="GO" id="GO:0005524">
    <property type="term" value="F:ATP binding"/>
    <property type="evidence" value="ECO:0007669"/>
    <property type="project" value="UniProtKB-KW"/>
</dbReference>
<dbReference type="Proteomes" id="UP000006813">
    <property type="component" value="Unassembled WGS sequence"/>
</dbReference>
<feature type="transmembrane region" description="Helical" evidence="9">
    <location>
        <begin position="545"/>
        <end position="566"/>
    </location>
</feature>
<feature type="transmembrane region" description="Helical" evidence="9">
    <location>
        <begin position="252"/>
        <end position="271"/>
    </location>
</feature>
<evidence type="ECO:0000256" key="4">
    <source>
        <dbReference type="ARBA" id="ARBA00022741"/>
    </source>
</evidence>
<dbReference type="CDD" id="cd03250">
    <property type="entry name" value="ABCC_MRP_domain1"/>
    <property type="match status" value="1"/>
</dbReference>
<dbReference type="PANTHER" id="PTHR24223">
    <property type="entry name" value="ATP-BINDING CASSETTE SUB-FAMILY C"/>
    <property type="match status" value="1"/>
</dbReference>
<dbReference type="InterPro" id="IPR011527">
    <property type="entry name" value="ABC1_TM_dom"/>
</dbReference>
<evidence type="ECO:0000256" key="9">
    <source>
        <dbReference type="SAM" id="Phobius"/>
    </source>
</evidence>
<dbReference type="InterPro" id="IPR036640">
    <property type="entry name" value="ABC1_TM_sf"/>
</dbReference>
<sequence>MTRWRTSWVPSSSDLVNLSTDMVSGLSYMLVIPKILEYSEEQSGNIVHGVGLCFALFLTECLKCLSFCSCWIINQRTAIKFHAAISSFAFEQLLQFKSLTHITSGEAISFFTSDASSLFEGIYYAPMLLLTCSSLAACGTAACLILGPTALITVACYLLIIPFEVLLTRKTLKIQSCTSQVSDQRIWVTSEVLTCIKLIKMYTWEKPFAKAFTTVAALNPLRVSVFFVPFAITGLRNSKSAVERFKAFTTVAALNPLRVSVFFVPFAITGLRNSKSAVERFKKFFLQASPASYVQALQDPSNALIWEEASLLWQQICPGIVNKALEGTVLGICGPTGSSKSSLLPAILGEMHLLEGSVGVCGSLAYVPQQAWIIGGSIRENILMGGQYDKARYLQVLCCCSLNCDLEMLPFGDMTEIGEWGLNLSEGQKQRISLARAIYSNHQLYLLDDPLSTVEAHVGKHVFEECIKKMLRGKTVILVAHQLQGGLQGSTRTTEKPQAGGQAQATAEEEPLNHNAGLEHQLTKKEEMEEGSLSWRVYYRYIQDVGGCLTVMVFLLMVAIILLWTFNFCWLSYWLDQGSGTNCSRESNRTIADPGDILDNPQLPFYQLVYGLSTLVLICTAICSSGAFTKATRRASTALHNKLLSKV</sequence>
<dbReference type="GO" id="GO:0005886">
    <property type="term" value="C:plasma membrane"/>
    <property type="evidence" value="ECO:0007669"/>
    <property type="project" value="TreeGrafter"/>
</dbReference>
<dbReference type="Pfam" id="PF00005">
    <property type="entry name" value="ABC_tran"/>
    <property type="match status" value="1"/>
</dbReference>
<feature type="transmembrane region" description="Helical" evidence="9">
    <location>
        <begin position="208"/>
        <end position="232"/>
    </location>
</feature>
<dbReference type="InParanoid" id="G5BT78"/>
<reference evidence="12 13" key="1">
    <citation type="journal article" date="2011" name="Nature">
        <title>Genome sequencing reveals insights into physiology and longevity of the naked mole rat.</title>
        <authorList>
            <person name="Kim E.B."/>
            <person name="Fang X."/>
            <person name="Fushan A.A."/>
            <person name="Huang Z."/>
            <person name="Lobanov A.V."/>
            <person name="Han L."/>
            <person name="Marino S.M."/>
            <person name="Sun X."/>
            <person name="Turanov A.A."/>
            <person name="Yang P."/>
            <person name="Yim S.H."/>
            <person name="Zhao X."/>
            <person name="Kasaikina M.V."/>
            <person name="Stoletzki N."/>
            <person name="Peng C."/>
            <person name="Polak P."/>
            <person name="Xiong Z."/>
            <person name="Kiezun A."/>
            <person name="Zhu Y."/>
            <person name="Chen Y."/>
            <person name="Kryukov G.V."/>
            <person name="Zhang Q."/>
            <person name="Peshkin L."/>
            <person name="Yang L."/>
            <person name="Bronson R.T."/>
            <person name="Buffenstein R."/>
            <person name="Wang B."/>
            <person name="Han C."/>
            <person name="Li Q."/>
            <person name="Chen L."/>
            <person name="Zhao W."/>
            <person name="Sunyaev S.R."/>
            <person name="Park T.J."/>
            <person name="Zhang G."/>
            <person name="Wang J."/>
            <person name="Gladyshev V.N."/>
        </authorList>
    </citation>
    <scope>NUCLEOTIDE SEQUENCE [LARGE SCALE GENOMIC DNA]</scope>
</reference>
<keyword evidence="7 9" id="KW-0472">Membrane</keyword>
<dbReference type="STRING" id="10181.G5BT78"/>
<evidence type="ECO:0000313" key="12">
    <source>
        <dbReference type="EMBL" id="EHB12489.1"/>
    </source>
</evidence>
<accession>G5BT78</accession>
<dbReference type="PANTHER" id="PTHR24223:SF168">
    <property type="entry name" value="ATP-BINDING CASSETTE SUB-FAMILY C MEMBER 11"/>
    <property type="match status" value="1"/>
</dbReference>
<evidence type="ECO:0000256" key="3">
    <source>
        <dbReference type="ARBA" id="ARBA00022692"/>
    </source>
</evidence>
<gene>
    <name evidence="12" type="ORF">GW7_10893</name>
</gene>
<evidence type="ECO:0000256" key="7">
    <source>
        <dbReference type="ARBA" id="ARBA00023136"/>
    </source>
</evidence>
<name>G5BT78_HETGA</name>
<dbReference type="SUPFAM" id="SSF52540">
    <property type="entry name" value="P-loop containing nucleoside triphosphate hydrolases"/>
    <property type="match status" value="1"/>
</dbReference>
<evidence type="ECO:0000259" key="10">
    <source>
        <dbReference type="PROSITE" id="PS50893"/>
    </source>
</evidence>